<proteinExistence type="predicted"/>
<evidence type="ECO:0000313" key="2">
    <source>
        <dbReference type="Proteomes" id="UP001341840"/>
    </source>
</evidence>
<protein>
    <submittedName>
        <fullName evidence="1">Uncharacterized protein</fullName>
    </submittedName>
</protein>
<sequence length="118" mass="12127">MAKQSEPIAEWHVAILMSLNGVFDQAGMGWIREEGGPQCVLSTWVDFGSLAADFGESIGQPVRILLRGRGGGRAPSTVFTGLGGGSWGEGEGGGGAPRVGKSFHVGRFGQVKLNGGGV</sequence>
<keyword evidence="2" id="KW-1185">Reference proteome</keyword>
<name>A0ABU6VC20_9FABA</name>
<comment type="caution">
    <text evidence="1">The sequence shown here is derived from an EMBL/GenBank/DDBJ whole genome shotgun (WGS) entry which is preliminary data.</text>
</comment>
<dbReference type="EMBL" id="JASCZI010151134">
    <property type="protein sequence ID" value="MED6170000.1"/>
    <property type="molecule type" value="Genomic_DNA"/>
</dbReference>
<gene>
    <name evidence="1" type="ORF">PIB30_026456</name>
</gene>
<evidence type="ECO:0000313" key="1">
    <source>
        <dbReference type="EMBL" id="MED6170000.1"/>
    </source>
</evidence>
<reference evidence="1 2" key="1">
    <citation type="journal article" date="2023" name="Plants (Basel)">
        <title>Bridging the Gap: Combining Genomics and Transcriptomics Approaches to Understand Stylosanthes scabra, an Orphan Legume from the Brazilian Caatinga.</title>
        <authorList>
            <person name="Ferreira-Neto J.R.C."/>
            <person name="da Silva M.D."/>
            <person name="Binneck E."/>
            <person name="de Melo N.F."/>
            <person name="da Silva R.H."/>
            <person name="de Melo A.L.T.M."/>
            <person name="Pandolfi V."/>
            <person name="Bustamante F.O."/>
            <person name="Brasileiro-Vidal A.C."/>
            <person name="Benko-Iseppon A.M."/>
        </authorList>
    </citation>
    <scope>NUCLEOTIDE SEQUENCE [LARGE SCALE GENOMIC DNA]</scope>
    <source>
        <tissue evidence="1">Leaves</tissue>
    </source>
</reference>
<accession>A0ABU6VC20</accession>
<organism evidence="1 2">
    <name type="scientific">Stylosanthes scabra</name>
    <dbReference type="NCBI Taxonomy" id="79078"/>
    <lineage>
        <taxon>Eukaryota</taxon>
        <taxon>Viridiplantae</taxon>
        <taxon>Streptophyta</taxon>
        <taxon>Embryophyta</taxon>
        <taxon>Tracheophyta</taxon>
        <taxon>Spermatophyta</taxon>
        <taxon>Magnoliopsida</taxon>
        <taxon>eudicotyledons</taxon>
        <taxon>Gunneridae</taxon>
        <taxon>Pentapetalae</taxon>
        <taxon>rosids</taxon>
        <taxon>fabids</taxon>
        <taxon>Fabales</taxon>
        <taxon>Fabaceae</taxon>
        <taxon>Papilionoideae</taxon>
        <taxon>50 kb inversion clade</taxon>
        <taxon>dalbergioids sensu lato</taxon>
        <taxon>Dalbergieae</taxon>
        <taxon>Pterocarpus clade</taxon>
        <taxon>Stylosanthes</taxon>
    </lineage>
</organism>
<dbReference type="Proteomes" id="UP001341840">
    <property type="component" value="Unassembled WGS sequence"/>
</dbReference>